<gene>
    <name evidence="2" type="ORF">VSP9026_02759</name>
</gene>
<evidence type="ECO:0000313" key="2">
    <source>
        <dbReference type="EMBL" id="SIO95020.1"/>
    </source>
</evidence>
<feature type="region of interest" description="Disordered" evidence="1">
    <location>
        <begin position="144"/>
        <end position="165"/>
    </location>
</feature>
<dbReference type="EMBL" id="FSSB01000017">
    <property type="protein sequence ID" value="SIO95020.1"/>
    <property type="molecule type" value="Genomic_DNA"/>
</dbReference>
<accession>A0A1N6M6N1</accession>
<proteinExistence type="predicted"/>
<dbReference type="Gene3D" id="3.30.750.44">
    <property type="match status" value="1"/>
</dbReference>
<evidence type="ECO:0000313" key="3">
    <source>
        <dbReference type="Proteomes" id="UP000184774"/>
    </source>
</evidence>
<name>A0A1N6M6N1_9VIBR</name>
<dbReference type="RefSeq" id="WP_074373548.1">
    <property type="nucleotide sequence ID" value="NZ_AP024907.1"/>
</dbReference>
<organism evidence="2 3">
    <name type="scientific">Vibrio spartinae</name>
    <dbReference type="NCBI Taxonomy" id="1918945"/>
    <lineage>
        <taxon>Bacteria</taxon>
        <taxon>Pseudomonadati</taxon>
        <taxon>Pseudomonadota</taxon>
        <taxon>Gammaproteobacteria</taxon>
        <taxon>Vibrionales</taxon>
        <taxon>Vibrionaceae</taxon>
        <taxon>Vibrio</taxon>
    </lineage>
</organism>
<dbReference type="Gene3D" id="3.90.226.10">
    <property type="entry name" value="2-enoyl-CoA Hydratase, Chain A, domain 1"/>
    <property type="match status" value="1"/>
</dbReference>
<dbReference type="AlphaFoldDB" id="A0A1N6M6N1"/>
<reference evidence="2 3" key="1">
    <citation type="submission" date="2016-12" db="EMBL/GenBank/DDBJ databases">
        <authorList>
            <person name="Song W.-J."/>
            <person name="Kurnit D.M."/>
        </authorList>
    </citation>
    <scope>NUCLEOTIDE SEQUENCE [LARGE SCALE GENOMIC DNA]</scope>
    <source>
        <strain evidence="2 3">CECT 9026</strain>
    </source>
</reference>
<sequence length="165" mass="18040">MHDYNAFFQERGIDWDEVYQQAAANLSTDMTDSELLAVIKMSLSGFSDDHVSLTDGDEEYSPAPPKGVLRTLQQGFLNQTAISDFDTYIANSLAQVSLTQQQMMDSGSVRVINGSSADTLYGAERIVWNTTRYTDGAFYTGRSQPPSGCCIESGDSPTIALKSPQ</sequence>
<evidence type="ECO:0000256" key="1">
    <source>
        <dbReference type="SAM" id="MobiDB-lite"/>
    </source>
</evidence>
<dbReference type="OrthoDB" id="7266775at2"/>
<dbReference type="Proteomes" id="UP000184774">
    <property type="component" value="Unassembled WGS sequence"/>
</dbReference>
<protein>
    <submittedName>
        <fullName evidence="2">Uncharacterized protein</fullName>
    </submittedName>
</protein>